<comment type="caution">
    <text evidence="1">The sequence shown here is derived from an EMBL/GenBank/DDBJ whole genome shotgun (WGS) entry which is preliminary data.</text>
</comment>
<dbReference type="AlphaFoldDB" id="A0A5B0MEG0"/>
<sequence length="100" mass="11306">MFSFNPIANCLQSNQPHSTTQIQLGASLALSLRIKKTKNLDRDIPTELLDVNFIRSLSLAYHILELEYKSDSSPFNTAPTAYSFNSIPTRLTNPDVCWLF</sequence>
<organism evidence="1 2">
    <name type="scientific">Puccinia graminis f. sp. tritici</name>
    <dbReference type="NCBI Taxonomy" id="56615"/>
    <lineage>
        <taxon>Eukaryota</taxon>
        <taxon>Fungi</taxon>
        <taxon>Dikarya</taxon>
        <taxon>Basidiomycota</taxon>
        <taxon>Pucciniomycotina</taxon>
        <taxon>Pucciniomycetes</taxon>
        <taxon>Pucciniales</taxon>
        <taxon>Pucciniaceae</taxon>
        <taxon>Puccinia</taxon>
    </lineage>
</organism>
<dbReference type="Proteomes" id="UP000325313">
    <property type="component" value="Unassembled WGS sequence"/>
</dbReference>
<reference evidence="1 2" key="1">
    <citation type="submission" date="2019-05" db="EMBL/GenBank/DDBJ databases">
        <title>Emergence of the Ug99 lineage of the wheat stem rust pathogen through somatic hybridization.</title>
        <authorList>
            <person name="Li F."/>
            <person name="Upadhyaya N.M."/>
            <person name="Sperschneider J."/>
            <person name="Matny O."/>
            <person name="Nguyen-Phuc H."/>
            <person name="Mago R."/>
            <person name="Raley C."/>
            <person name="Miller M.E."/>
            <person name="Silverstein K.A.T."/>
            <person name="Henningsen E."/>
            <person name="Hirsch C.D."/>
            <person name="Visser B."/>
            <person name="Pretorius Z.A."/>
            <person name="Steffenson B.J."/>
            <person name="Schwessinger B."/>
            <person name="Dodds P.N."/>
            <person name="Figueroa M."/>
        </authorList>
    </citation>
    <scope>NUCLEOTIDE SEQUENCE [LARGE SCALE GENOMIC DNA]</scope>
    <source>
        <strain evidence="1 2">Ug99</strain>
    </source>
</reference>
<accession>A0A5B0MEG0</accession>
<evidence type="ECO:0000313" key="1">
    <source>
        <dbReference type="EMBL" id="KAA1075577.1"/>
    </source>
</evidence>
<gene>
    <name evidence="1" type="ORF">PGTUg99_026927</name>
</gene>
<evidence type="ECO:0000313" key="2">
    <source>
        <dbReference type="Proteomes" id="UP000325313"/>
    </source>
</evidence>
<protein>
    <submittedName>
        <fullName evidence="1">Uncharacterized protein</fullName>
    </submittedName>
</protein>
<name>A0A5B0MEG0_PUCGR</name>
<proteinExistence type="predicted"/>
<dbReference type="EMBL" id="VDEP01000472">
    <property type="protein sequence ID" value="KAA1075577.1"/>
    <property type="molecule type" value="Genomic_DNA"/>
</dbReference>